<sequence>MPDPTPGPGFTAVDLRPLSAGEGTSAYRVNDTGVIVGESGSRPVRWDRDGRPSPLPILDGHSGGRATDVNAAGVVAGALYTGEFLRPVCWGPDGRVHDLELPAGMVCGTASRVNDRGSVLGNAMRPGYRWRALRWEPDGEAVELDALPGAGDTHGQDMNGLDEVVGSAKDGTGARTAVRWTSSGKIAKLPPPRRATACGITDSGAILGDGVVWDRDGGTTLLTGEPEFTAGQVVRISRHGVAIGWGVTPGRHGTCARWDRAGRPTVLPPLPFDVTSTCFDIADTGTVVGESAGRGTVRPVRWEADATPMPLPSPRGLTAIVAQHINATGDLIIGYGICPDSSTYRGIAWHRS</sequence>
<dbReference type="AlphaFoldDB" id="A0A193C2Y6"/>
<accession>A0A193C2Y6</accession>
<reference evidence="1 2" key="1">
    <citation type="journal article" date="2015" name="Genome Announc.">
        <title>Draft Genome Sequence of Norvancomycin-Producing Strain Amycolatopsis orientalis CPCC200066.</title>
        <authorList>
            <person name="Lei X."/>
            <person name="Yuan F."/>
            <person name="Shi Y."/>
            <person name="Li X."/>
            <person name="Wang L."/>
            <person name="Hong B."/>
        </authorList>
    </citation>
    <scope>NUCLEOTIDE SEQUENCE [LARGE SCALE GENOMIC DNA]</scope>
    <source>
        <strain evidence="1 2">B-37</strain>
    </source>
</reference>
<organism evidence="1 2">
    <name type="scientific">Amycolatopsis orientalis</name>
    <name type="common">Nocardia orientalis</name>
    <dbReference type="NCBI Taxonomy" id="31958"/>
    <lineage>
        <taxon>Bacteria</taxon>
        <taxon>Bacillati</taxon>
        <taxon>Actinomycetota</taxon>
        <taxon>Actinomycetes</taxon>
        <taxon>Pseudonocardiales</taxon>
        <taxon>Pseudonocardiaceae</taxon>
        <taxon>Amycolatopsis</taxon>
    </lineage>
</organism>
<gene>
    <name evidence="1" type="ORF">SD37_26105</name>
</gene>
<proteinExistence type="predicted"/>
<dbReference type="eggNOG" id="COG5563">
    <property type="taxonomic scope" value="Bacteria"/>
</dbReference>
<keyword evidence="2" id="KW-1185">Reference proteome</keyword>
<dbReference type="Proteomes" id="UP000093695">
    <property type="component" value="Chromosome"/>
</dbReference>
<evidence type="ECO:0000313" key="1">
    <source>
        <dbReference type="EMBL" id="ANN18753.1"/>
    </source>
</evidence>
<dbReference type="KEGG" id="aori:SD37_26105"/>
<evidence type="ECO:0008006" key="3">
    <source>
        <dbReference type="Google" id="ProtNLM"/>
    </source>
</evidence>
<protein>
    <recommendedName>
        <fullName evidence="3">HAF repeat-containing protein</fullName>
    </recommendedName>
</protein>
<evidence type="ECO:0000313" key="2">
    <source>
        <dbReference type="Proteomes" id="UP000093695"/>
    </source>
</evidence>
<dbReference type="EMBL" id="CP016174">
    <property type="protein sequence ID" value="ANN18753.1"/>
    <property type="molecule type" value="Genomic_DNA"/>
</dbReference>
<name>A0A193C2Y6_AMYOR</name>
<dbReference type="RefSeq" id="WP_044849790.1">
    <property type="nucleotide sequence ID" value="NZ_CP016174.1"/>
</dbReference>